<dbReference type="PANTHER" id="PTHR30572">
    <property type="entry name" value="MEMBRANE COMPONENT OF TRANSPORTER-RELATED"/>
    <property type="match status" value="1"/>
</dbReference>
<evidence type="ECO:0000259" key="8">
    <source>
        <dbReference type="Pfam" id="PF02687"/>
    </source>
</evidence>
<feature type="transmembrane region" description="Helical" evidence="7">
    <location>
        <begin position="404"/>
        <end position="425"/>
    </location>
</feature>
<feature type="transmembrane region" description="Helical" evidence="7">
    <location>
        <begin position="359"/>
        <end position="384"/>
    </location>
</feature>
<feature type="transmembrane region" description="Helical" evidence="7">
    <location>
        <begin position="505"/>
        <end position="527"/>
    </location>
</feature>
<reference evidence="9 10" key="1">
    <citation type="submission" date="2019-02" db="EMBL/GenBank/DDBJ databases">
        <title>Draft genome sequences of novel Actinobacteria.</title>
        <authorList>
            <person name="Sahin N."/>
            <person name="Ay H."/>
            <person name="Saygin H."/>
        </authorList>
    </citation>
    <scope>NUCLEOTIDE SEQUENCE [LARGE SCALE GENOMIC DNA]</scope>
    <source>
        <strain evidence="9 10">KC603</strain>
    </source>
</reference>
<dbReference type="Proteomes" id="UP000295621">
    <property type="component" value="Unassembled WGS sequence"/>
</dbReference>
<feature type="domain" description="ABC3 transporter permease C-terminal" evidence="8">
    <location>
        <begin position="310"/>
        <end position="429"/>
    </location>
</feature>
<comment type="caution">
    <text evidence="9">The sequence shown here is derived from an EMBL/GenBank/DDBJ whole genome shotgun (WGS) entry which is preliminary data.</text>
</comment>
<evidence type="ECO:0000256" key="2">
    <source>
        <dbReference type="ARBA" id="ARBA00022475"/>
    </source>
</evidence>
<dbReference type="OrthoDB" id="3405625at2"/>
<organism evidence="9 10">
    <name type="scientific">Jiangella ureilytica</name>
    <dbReference type="NCBI Taxonomy" id="2530374"/>
    <lineage>
        <taxon>Bacteria</taxon>
        <taxon>Bacillati</taxon>
        <taxon>Actinomycetota</taxon>
        <taxon>Actinomycetes</taxon>
        <taxon>Jiangellales</taxon>
        <taxon>Jiangellaceae</taxon>
        <taxon>Jiangella</taxon>
    </lineage>
</organism>
<feature type="domain" description="ABC3 transporter permease C-terminal" evidence="8">
    <location>
        <begin position="802"/>
        <end position="908"/>
    </location>
</feature>
<dbReference type="EMBL" id="SMKL01000005">
    <property type="protein sequence ID" value="TDC54211.1"/>
    <property type="molecule type" value="Genomic_DNA"/>
</dbReference>
<evidence type="ECO:0000313" key="9">
    <source>
        <dbReference type="EMBL" id="TDC54211.1"/>
    </source>
</evidence>
<feature type="transmembrane region" description="Helical" evidence="7">
    <location>
        <begin position="797"/>
        <end position="822"/>
    </location>
</feature>
<evidence type="ECO:0000256" key="7">
    <source>
        <dbReference type="SAM" id="Phobius"/>
    </source>
</evidence>
<comment type="subcellular location">
    <subcellularLocation>
        <location evidence="1">Cell membrane</location>
        <topology evidence="1">Multi-pass membrane protein</topology>
    </subcellularLocation>
</comment>
<evidence type="ECO:0000256" key="3">
    <source>
        <dbReference type="ARBA" id="ARBA00022692"/>
    </source>
</evidence>
<dbReference type="InterPro" id="IPR050250">
    <property type="entry name" value="Macrolide_Exporter_MacB"/>
</dbReference>
<name>A0A4R4RVN0_9ACTN</name>
<protein>
    <submittedName>
        <fullName evidence="9">FtsX-like permease family protein</fullName>
    </submittedName>
</protein>
<keyword evidence="4 7" id="KW-1133">Transmembrane helix</keyword>
<feature type="transmembrane region" description="Helical" evidence="7">
    <location>
        <begin position="548"/>
        <end position="573"/>
    </location>
</feature>
<dbReference type="AlphaFoldDB" id="A0A4R4RVN0"/>
<dbReference type="RefSeq" id="WP_131979186.1">
    <property type="nucleotide sequence ID" value="NZ_SMKL01000005.1"/>
</dbReference>
<keyword evidence="2" id="KW-1003">Cell membrane</keyword>
<evidence type="ECO:0000256" key="1">
    <source>
        <dbReference type="ARBA" id="ARBA00004651"/>
    </source>
</evidence>
<gene>
    <name evidence="9" type="ORF">E1212_03535</name>
</gene>
<sequence length="917" mass="94588">MRLRGRGWVPALRIARRQVRRNLRRSALIAVLVGLPVAGATIADVLYRSVESPERDAYSRMGDADAIVEVVPYRELPVPDDGRLPMVELTFTGDVPSEPERDPASVDVAALLPAGTVLVPDRVNHSLRLDDGDSVVRSALLEVIPFDGPLTDHAVRLEAGRWPEARDEAAITRRLAERLDLLDDDGELRTGATATVHDGPTVSVTALVVDPFFLRAERMTVAPGSIVAEHAAASGSDSWGAAGMFGGMAYLADLPDGADLGELAGALAAEGVGLLPRDVIAHPERYYPDAGSGGAPSVEQVQQAALVVLVVGLGLLEVVLLAGAAFAVGARRQVRELGLMMASGASAAQVRRTVLAQGLVLGVLGAAAGLAVGATLVPVAGPIWERYLGQLVDHWTFGWAELAAAAGVGVLAGLAAAVVPAVGAARMTPVDALAERFRTTRLAARLPVVGVALFVVGAAGALIASRALAGDLEDYADELARLAGTGMFVAGPTTTPYIAVQLGGALIATAGIVVLLPGLISVLARAAHRLGLSARLALRDAARHRHRTAPTVAAIAIVVAGSTAVAFGAGGAARADELRYMPSLPDDVLRIDVERQGQTAAQIDELLGAAERAVAGALPDARVIRAAEAAAEYTYDDVTTFDTVWMAAGSDCLDCAYAGSVSMAVADPALMELVAGSAPDQATLDALAAGRVVVFEQPFVRAGGEVVIDIYPMDGEPQQTRIPAHLAERPTAYSMLPGAFASAETLTAHGFTPMDTTSFIRFGDATPEQIDAALQAAETAGAWPAIEVPPDDGTDPAVLALTAGAAFVTLVGVAIAVSLAAAEGRADLATLAAVGAPPRRRRGLAGAQALVVGGLGVLIGSVLGVYFAYLVWPALGAPEFIWAWDTLVLTGVAVPVLAVLVAVVFTPSRLPMIRRVE</sequence>
<dbReference type="PANTHER" id="PTHR30572:SF4">
    <property type="entry name" value="ABC TRANSPORTER PERMEASE YTRF"/>
    <property type="match status" value="1"/>
</dbReference>
<dbReference type="GO" id="GO:0005886">
    <property type="term" value="C:plasma membrane"/>
    <property type="evidence" value="ECO:0007669"/>
    <property type="project" value="UniProtKB-SubCell"/>
</dbReference>
<feature type="transmembrane region" description="Helical" evidence="7">
    <location>
        <begin position="304"/>
        <end position="330"/>
    </location>
</feature>
<dbReference type="InterPro" id="IPR003838">
    <property type="entry name" value="ABC3_permease_C"/>
</dbReference>
<proteinExistence type="inferred from homology"/>
<keyword evidence="5 7" id="KW-0472">Membrane</keyword>
<evidence type="ECO:0000256" key="4">
    <source>
        <dbReference type="ARBA" id="ARBA00022989"/>
    </source>
</evidence>
<accession>A0A4R4RVN0</accession>
<evidence type="ECO:0000313" key="10">
    <source>
        <dbReference type="Proteomes" id="UP000295621"/>
    </source>
</evidence>
<dbReference type="Pfam" id="PF02687">
    <property type="entry name" value="FtsX"/>
    <property type="match status" value="2"/>
</dbReference>
<feature type="transmembrane region" description="Helical" evidence="7">
    <location>
        <begin position="843"/>
        <end position="869"/>
    </location>
</feature>
<keyword evidence="3 7" id="KW-0812">Transmembrane</keyword>
<evidence type="ECO:0000256" key="5">
    <source>
        <dbReference type="ARBA" id="ARBA00023136"/>
    </source>
</evidence>
<feature type="transmembrane region" description="Helical" evidence="7">
    <location>
        <begin position="881"/>
        <end position="905"/>
    </location>
</feature>
<dbReference type="GO" id="GO:0022857">
    <property type="term" value="F:transmembrane transporter activity"/>
    <property type="evidence" value="ECO:0007669"/>
    <property type="project" value="TreeGrafter"/>
</dbReference>
<keyword evidence="10" id="KW-1185">Reference proteome</keyword>
<feature type="transmembrane region" description="Helical" evidence="7">
    <location>
        <begin position="446"/>
        <end position="469"/>
    </location>
</feature>
<evidence type="ECO:0000256" key="6">
    <source>
        <dbReference type="ARBA" id="ARBA00038076"/>
    </source>
</evidence>
<comment type="similarity">
    <text evidence="6">Belongs to the ABC-4 integral membrane protein family.</text>
</comment>